<feature type="domain" description="D-isomer specific 2-hydroxyacid dehydrogenase NAD-binding" evidence="1">
    <location>
        <begin position="7"/>
        <end position="48"/>
    </location>
</feature>
<name>A0ABT4W5R9_9RHOB</name>
<gene>
    <name evidence="2" type="ORF">O2N63_17095</name>
</gene>
<evidence type="ECO:0000313" key="3">
    <source>
        <dbReference type="Proteomes" id="UP001528040"/>
    </source>
</evidence>
<dbReference type="Pfam" id="PF02826">
    <property type="entry name" value="2-Hacid_dh_C"/>
    <property type="match status" value="1"/>
</dbReference>
<sequence length="51" mass="5384">MTSYTDSVETSARIMCVVSLGKIGQAIAIRAQIFGVSVFAYDPFLPSEAAA</sequence>
<dbReference type="InterPro" id="IPR036291">
    <property type="entry name" value="NAD(P)-bd_dom_sf"/>
</dbReference>
<protein>
    <submittedName>
        <fullName evidence="2">NAD(P)-dependent oxidoreductase</fullName>
    </submittedName>
</protein>
<evidence type="ECO:0000259" key="1">
    <source>
        <dbReference type="Pfam" id="PF02826"/>
    </source>
</evidence>
<dbReference type="EMBL" id="JAQIIO010000017">
    <property type="protein sequence ID" value="MDA5095810.1"/>
    <property type="molecule type" value="Genomic_DNA"/>
</dbReference>
<organism evidence="2 3">
    <name type="scientific">Aliiroseovarius salicola</name>
    <dbReference type="NCBI Taxonomy" id="3009082"/>
    <lineage>
        <taxon>Bacteria</taxon>
        <taxon>Pseudomonadati</taxon>
        <taxon>Pseudomonadota</taxon>
        <taxon>Alphaproteobacteria</taxon>
        <taxon>Rhodobacterales</taxon>
        <taxon>Paracoccaceae</taxon>
        <taxon>Aliiroseovarius</taxon>
    </lineage>
</organism>
<evidence type="ECO:0000313" key="2">
    <source>
        <dbReference type="EMBL" id="MDA5095810.1"/>
    </source>
</evidence>
<comment type="caution">
    <text evidence="2">The sequence shown here is derived from an EMBL/GenBank/DDBJ whole genome shotgun (WGS) entry which is preliminary data.</text>
</comment>
<dbReference type="InterPro" id="IPR006140">
    <property type="entry name" value="D-isomer_DH_NAD-bd"/>
</dbReference>
<dbReference type="Gene3D" id="3.40.50.720">
    <property type="entry name" value="NAD(P)-binding Rossmann-like Domain"/>
    <property type="match status" value="1"/>
</dbReference>
<dbReference type="Proteomes" id="UP001528040">
    <property type="component" value="Unassembled WGS sequence"/>
</dbReference>
<accession>A0ABT4W5R9</accession>
<reference evidence="2 3" key="1">
    <citation type="submission" date="2023-01" db="EMBL/GenBank/DDBJ databases">
        <authorList>
            <person name="Yoon J.-W."/>
        </authorList>
    </citation>
    <scope>NUCLEOTIDE SEQUENCE [LARGE SCALE GENOMIC DNA]</scope>
    <source>
        <strain evidence="2 3">KMU-50</strain>
    </source>
</reference>
<keyword evidence="3" id="KW-1185">Reference proteome</keyword>
<dbReference type="SUPFAM" id="SSF51735">
    <property type="entry name" value="NAD(P)-binding Rossmann-fold domains"/>
    <property type="match status" value="1"/>
</dbReference>
<proteinExistence type="predicted"/>